<protein>
    <submittedName>
        <fullName evidence="2">Uncharacterized protein</fullName>
    </submittedName>
</protein>
<accession>A0A914PC04</accession>
<dbReference type="Proteomes" id="UP000887578">
    <property type="component" value="Unplaced"/>
</dbReference>
<proteinExistence type="predicted"/>
<name>A0A914PC04_9BILA</name>
<evidence type="ECO:0000313" key="1">
    <source>
        <dbReference type="Proteomes" id="UP000887578"/>
    </source>
</evidence>
<keyword evidence="1" id="KW-1185">Reference proteome</keyword>
<organism evidence="1 2">
    <name type="scientific">Panagrolaimus davidi</name>
    <dbReference type="NCBI Taxonomy" id="227884"/>
    <lineage>
        <taxon>Eukaryota</taxon>
        <taxon>Metazoa</taxon>
        <taxon>Ecdysozoa</taxon>
        <taxon>Nematoda</taxon>
        <taxon>Chromadorea</taxon>
        <taxon>Rhabditida</taxon>
        <taxon>Tylenchina</taxon>
        <taxon>Panagrolaimomorpha</taxon>
        <taxon>Panagrolaimoidea</taxon>
        <taxon>Panagrolaimidae</taxon>
        <taxon>Panagrolaimus</taxon>
    </lineage>
</organism>
<sequence>MFKPTTMIVDCDGLRVTLKVSGYKIVLSLIYDDLIRFSRNILKHIEIIAKSELILDRNIHFPGTNLVIIANKVVITHSIECNLSGKNAVNEMKKKAANGEKLGENGSNGEDGIAGESSGNFSLIVNEADGLNNFKLILNGGNGSCGHDGGNGADGENGIGENFDDVFNMKHTHLTRLKSAGHILTLGSDGKPGGKRGENGVGGDGGKKGKYFVYIDGKEERINFAIKDGTKGDDGLPGKHGKNGYEGWDIAISNKTWGPRQEFGKSKKVKLELKECDSKDEGAICVKDKGNQRYVKIVPLPLKRSPLVNYGKQTNENVKLEKSNQANAVEAEALDIESLTQLSQQILSSAKMKEEHEAVAEENVIRLLEQLTYEDDEEEYVPKKQQCTMLCQIEKMSSNYFIYTV</sequence>
<reference evidence="2" key="1">
    <citation type="submission" date="2022-11" db="UniProtKB">
        <authorList>
            <consortium name="WormBaseParasite"/>
        </authorList>
    </citation>
    <scope>IDENTIFICATION</scope>
</reference>
<dbReference type="WBParaSite" id="PDA_v2.g15110.t1">
    <property type="protein sequence ID" value="PDA_v2.g15110.t1"/>
    <property type="gene ID" value="PDA_v2.g15110"/>
</dbReference>
<dbReference type="AlphaFoldDB" id="A0A914PC04"/>
<evidence type="ECO:0000313" key="2">
    <source>
        <dbReference type="WBParaSite" id="PDA_v2.g15110.t1"/>
    </source>
</evidence>